<evidence type="ECO:0000256" key="2">
    <source>
        <dbReference type="ARBA" id="ARBA00022630"/>
    </source>
</evidence>
<dbReference type="InterPro" id="IPR000415">
    <property type="entry name" value="Nitroreductase-like"/>
</dbReference>
<comment type="cofactor">
    <cofactor evidence="8">
        <name>FMN</name>
        <dbReference type="ChEBI" id="CHEBI:58210"/>
    </cofactor>
    <text evidence="8">Binds 1 FMN per subunit.</text>
</comment>
<feature type="binding site" description="in other chain" evidence="8">
    <location>
        <begin position="11"/>
        <end position="13"/>
    </location>
    <ligand>
        <name>FMN</name>
        <dbReference type="ChEBI" id="CHEBI:58210"/>
        <note>ligand shared between dimeric partners</note>
    </ligand>
</feature>
<keyword evidence="11" id="KW-1185">Reference proteome</keyword>
<dbReference type="RefSeq" id="WP_091139076.1">
    <property type="nucleotide sequence ID" value="NZ_FMVJ01000017.1"/>
</dbReference>
<dbReference type="GO" id="GO:0016491">
    <property type="term" value="F:oxidoreductase activity"/>
    <property type="evidence" value="ECO:0007669"/>
    <property type="project" value="UniProtKB-UniRule"/>
</dbReference>
<dbReference type="Pfam" id="PF00881">
    <property type="entry name" value="Nitroreductase"/>
    <property type="match status" value="1"/>
</dbReference>
<dbReference type="InterPro" id="IPR029479">
    <property type="entry name" value="Nitroreductase"/>
</dbReference>
<organism evidence="10 11">
    <name type="scientific">Microvirga guangxiensis</name>
    <dbReference type="NCBI Taxonomy" id="549386"/>
    <lineage>
        <taxon>Bacteria</taxon>
        <taxon>Pseudomonadati</taxon>
        <taxon>Pseudomonadota</taxon>
        <taxon>Alphaproteobacteria</taxon>
        <taxon>Hyphomicrobiales</taxon>
        <taxon>Methylobacteriaceae</taxon>
        <taxon>Microvirga</taxon>
    </lineage>
</organism>
<reference evidence="10 11" key="1">
    <citation type="submission" date="2016-10" db="EMBL/GenBank/DDBJ databases">
        <authorList>
            <person name="de Groot N.N."/>
        </authorList>
    </citation>
    <scope>NUCLEOTIDE SEQUENCE [LARGE SCALE GENOMIC DNA]</scope>
    <source>
        <strain evidence="10 11">CGMCC 1.7666</strain>
    </source>
</reference>
<dbReference type="PANTHER" id="PTHR43821">
    <property type="entry name" value="NAD(P)H NITROREDUCTASE YDJA-RELATED"/>
    <property type="match status" value="1"/>
</dbReference>
<evidence type="ECO:0000256" key="5">
    <source>
        <dbReference type="ARBA" id="ARBA00023002"/>
    </source>
</evidence>
<dbReference type="AlphaFoldDB" id="A0A1G5LFT0"/>
<evidence type="ECO:0000313" key="11">
    <source>
        <dbReference type="Proteomes" id="UP000199569"/>
    </source>
</evidence>
<dbReference type="SUPFAM" id="SSF55469">
    <property type="entry name" value="FMN-dependent nitroreductase-like"/>
    <property type="match status" value="1"/>
</dbReference>
<evidence type="ECO:0000256" key="3">
    <source>
        <dbReference type="ARBA" id="ARBA00022643"/>
    </source>
</evidence>
<evidence type="ECO:0000256" key="8">
    <source>
        <dbReference type="PIRSR" id="PIRSR000232-1"/>
    </source>
</evidence>
<sequence length="187" mass="20306">MNDNLSSLLSRRSVPPRWLGGPGPSAEEVETLLTAAARVPDHGKLVPWRFILIEGEARQRLGEVLVKAFQADNPGADADKLAAERERFSKAPLVVAVVSRVTPHVKIPEWEQVLSAGAVCMNLLHGATAMGYGASWLSGWAAFDRRVLDALGLAPNERIAGFVHIGTPTEKPTDRDRPNLADIVTRF</sequence>
<proteinExistence type="inferred from homology"/>
<evidence type="ECO:0000256" key="4">
    <source>
        <dbReference type="ARBA" id="ARBA00022857"/>
    </source>
</evidence>
<dbReference type="STRING" id="549386.SAMN02927923_04198"/>
<feature type="binding site" description="in other chain" evidence="8">
    <location>
        <begin position="136"/>
        <end position="138"/>
    </location>
    <ligand>
        <name>FMN</name>
        <dbReference type="ChEBI" id="CHEBI:58210"/>
        <note>ligand shared between dimeric partners</note>
    </ligand>
</feature>
<protein>
    <recommendedName>
        <fullName evidence="7">Putative NAD(P)H nitroreductase</fullName>
        <ecNumber evidence="7">1.-.-.-</ecNumber>
    </recommendedName>
</protein>
<dbReference type="OrthoDB" id="9804207at2"/>
<dbReference type="EMBL" id="FMVJ01000017">
    <property type="protein sequence ID" value="SCZ11100.1"/>
    <property type="molecule type" value="Genomic_DNA"/>
</dbReference>
<evidence type="ECO:0000259" key="9">
    <source>
        <dbReference type="Pfam" id="PF00881"/>
    </source>
</evidence>
<dbReference type="InterPro" id="IPR026021">
    <property type="entry name" value="YdjA-like"/>
</dbReference>
<accession>A0A1G5LFT0</accession>
<comment type="similarity">
    <text evidence="1 7">Belongs to the nitroreductase family.</text>
</comment>
<keyword evidence="4 7" id="KW-0521">NADP</keyword>
<evidence type="ECO:0000256" key="7">
    <source>
        <dbReference type="PIRNR" id="PIRNR000232"/>
    </source>
</evidence>
<feature type="binding site" evidence="8">
    <location>
        <position position="38"/>
    </location>
    <ligand>
        <name>FMN</name>
        <dbReference type="ChEBI" id="CHEBI:58210"/>
        <note>ligand shared between dimeric partners</note>
    </ligand>
</feature>
<keyword evidence="6 7" id="KW-0520">NAD</keyword>
<dbReference type="InterPro" id="IPR052530">
    <property type="entry name" value="NAD(P)H_nitroreductase"/>
</dbReference>
<gene>
    <name evidence="10" type="ORF">SAMN02927923_04198</name>
</gene>
<keyword evidence="5 7" id="KW-0560">Oxidoreductase</keyword>
<evidence type="ECO:0000313" key="10">
    <source>
        <dbReference type="EMBL" id="SCZ11100.1"/>
    </source>
</evidence>
<keyword evidence="2 7" id="KW-0285">Flavoprotein</keyword>
<evidence type="ECO:0000256" key="6">
    <source>
        <dbReference type="ARBA" id="ARBA00023027"/>
    </source>
</evidence>
<evidence type="ECO:0000256" key="1">
    <source>
        <dbReference type="ARBA" id="ARBA00007118"/>
    </source>
</evidence>
<dbReference type="PIRSF" id="PIRSF000232">
    <property type="entry name" value="YdjA"/>
    <property type="match status" value="1"/>
</dbReference>
<keyword evidence="3 7" id="KW-0288">FMN</keyword>
<feature type="domain" description="Nitroreductase" evidence="9">
    <location>
        <begin position="9"/>
        <end position="166"/>
    </location>
</feature>
<dbReference type="Proteomes" id="UP000199569">
    <property type="component" value="Unassembled WGS sequence"/>
</dbReference>
<dbReference type="PANTHER" id="PTHR43821:SF1">
    <property type="entry name" value="NAD(P)H NITROREDUCTASE YDJA-RELATED"/>
    <property type="match status" value="1"/>
</dbReference>
<feature type="binding site" evidence="8">
    <location>
        <position position="42"/>
    </location>
    <ligand>
        <name>FMN</name>
        <dbReference type="ChEBI" id="CHEBI:58210"/>
        <note>ligand shared between dimeric partners</note>
    </ligand>
</feature>
<dbReference type="EC" id="1.-.-.-" evidence="7"/>
<dbReference type="CDD" id="cd02135">
    <property type="entry name" value="YdjA-like"/>
    <property type="match status" value="1"/>
</dbReference>
<name>A0A1G5LFT0_9HYPH</name>
<dbReference type="Gene3D" id="3.40.109.10">
    <property type="entry name" value="NADH Oxidase"/>
    <property type="match status" value="1"/>
</dbReference>